<evidence type="ECO:0000256" key="1">
    <source>
        <dbReference type="ARBA" id="ARBA00003769"/>
    </source>
</evidence>
<keyword evidence="8" id="KW-0665">Pyrimidine biosynthesis</keyword>
<comment type="subunit">
    <text evidence="4">Homodimer.</text>
</comment>
<dbReference type="SUPFAM" id="SSF53271">
    <property type="entry name" value="PRTase-like"/>
    <property type="match status" value="1"/>
</dbReference>
<dbReference type="InterPro" id="IPR023031">
    <property type="entry name" value="OPRT"/>
</dbReference>
<evidence type="ECO:0000256" key="6">
    <source>
        <dbReference type="ARBA" id="ARBA00022676"/>
    </source>
</evidence>
<dbReference type="PANTHER" id="PTHR46683:SF1">
    <property type="entry name" value="OROTATE PHOSPHORIBOSYLTRANSFERASE 1-RELATED"/>
    <property type="match status" value="1"/>
</dbReference>
<feature type="non-terminal residue" evidence="10">
    <location>
        <position position="133"/>
    </location>
</feature>
<dbReference type="Gene3D" id="3.40.50.2020">
    <property type="match status" value="1"/>
</dbReference>
<dbReference type="AlphaFoldDB" id="A0A382LVH0"/>
<proteinExistence type="inferred from homology"/>
<comment type="pathway">
    <text evidence="2">Pyrimidine metabolism; UMP biosynthesis via de novo pathway; UMP from orotate: step 1/2.</text>
</comment>
<dbReference type="HAMAP" id="MF_01208">
    <property type="entry name" value="PyrE"/>
    <property type="match status" value="1"/>
</dbReference>
<dbReference type="Pfam" id="PF00156">
    <property type="entry name" value="Pribosyltran"/>
    <property type="match status" value="1"/>
</dbReference>
<accession>A0A382LVH0</accession>
<evidence type="ECO:0000256" key="7">
    <source>
        <dbReference type="ARBA" id="ARBA00022679"/>
    </source>
</evidence>
<dbReference type="InterPro" id="IPR004467">
    <property type="entry name" value="Or_phspho_trans_dom"/>
</dbReference>
<evidence type="ECO:0000313" key="10">
    <source>
        <dbReference type="EMBL" id="SVC40754.1"/>
    </source>
</evidence>
<evidence type="ECO:0000256" key="8">
    <source>
        <dbReference type="ARBA" id="ARBA00022975"/>
    </source>
</evidence>
<dbReference type="EMBL" id="UINC01089557">
    <property type="protein sequence ID" value="SVC40754.1"/>
    <property type="molecule type" value="Genomic_DNA"/>
</dbReference>
<dbReference type="InterPro" id="IPR000836">
    <property type="entry name" value="PRTase_dom"/>
</dbReference>
<name>A0A382LVH0_9ZZZZ</name>
<evidence type="ECO:0000256" key="2">
    <source>
        <dbReference type="ARBA" id="ARBA00004889"/>
    </source>
</evidence>
<evidence type="ECO:0000256" key="3">
    <source>
        <dbReference type="ARBA" id="ARBA00006340"/>
    </source>
</evidence>
<dbReference type="EC" id="2.4.2.10" evidence="5"/>
<evidence type="ECO:0000256" key="5">
    <source>
        <dbReference type="ARBA" id="ARBA00011971"/>
    </source>
</evidence>
<organism evidence="10">
    <name type="scientific">marine metagenome</name>
    <dbReference type="NCBI Taxonomy" id="408172"/>
    <lineage>
        <taxon>unclassified sequences</taxon>
        <taxon>metagenomes</taxon>
        <taxon>ecological metagenomes</taxon>
    </lineage>
</organism>
<dbReference type="PANTHER" id="PTHR46683">
    <property type="entry name" value="OROTATE PHOSPHORIBOSYLTRANSFERASE 1-RELATED"/>
    <property type="match status" value="1"/>
</dbReference>
<dbReference type="InterPro" id="IPR029057">
    <property type="entry name" value="PRTase-like"/>
</dbReference>
<dbReference type="GO" id="GO:0004588">
    <property type="term" value="F:orotate phosphoribosyltransferase activity"/>
    <property type="evidence" value="ECO:0007669"/>
    <property type="project" value="UniProtKB-EC"/>
</dbReference>
<comment type="similarity">
    <text evidence="3">Belongs to the purine/pyrimidine phosphoribosyltransferase family. PyrE subfamily.</text>
</comment>
<gene>
    <name evidence="10" type="ORF">METZ01_LOCUS293608</name>
</gene>
<dbReference type="CDD" id="cd06223">
    <property type="entry name" value="PRTases_typeI"/>
    <property type="match status" value="1"/>
</dbReference>
<dbReference type="UniPathway" id="UPA00070">
    <property type="reaction ID" value="UER00119"/>
</dbReference>
<dbReference type="NCBIfam" id="TIGR00336">
    <property type="entry name" value="pyrE"/>
    <property type="match status" value="1"/>
</dbReference>
<dbReference type="GO" id="GO:0046132">
    <property type="term" value="P:pyrimidine ribonucleoside biosynthetic process"/>
    <property type="evidence" value="ECO:0007669"/>
    <property type="project" value="TreeGrafter"/>
</dbReference>
<sequence>MENYKQKFISLSLEIGALKFGEFQLKSGRISPYFFNMGLFSSGPLIKNIGDFYAAALINSNINFDMVFGPAYKGIPIVTALASSLSTSYQLDKPFVYNRKEVKNHGEGGVTVGEELGGNVVIVDDVITAGTAI</sequence>
<dbReference type="GO" id="GO:0006207">
    <property type="term" value="P:'de novo' pyrimidine nucleobase biosynthetic process"/>
    <property type="evidence" value="ECO:0007669"/>
    <property type="project" value="TreeGrafter"/>
</dbReference>
<protein>
    <recommendedName>
        <fullName evidence="5">orotate phosphoribosyltransferase</fullName>
        <ecNumber evidence="5">2.4.2.10</ecNumber>
    </recommendedName>
</protein>
<feature type="domain" description="Phosphoribosyltransferase" evidence="9">
    <location>
        <begin position="44"/>
        <end position="132"/>
    </location>
</feature>
<reference evidence="10" key="1">
    <citation type="submission" date="2018-05" db="EMBL/GenBank/DDBJ databases">
        <authorList>
            <person name="Lanie J.A."/>
            <person name="Ng W.-L."/>
            <person name="Kazmierczak K.M."/>
            <person name="Andrzejewski T.M."/>
            <person name="Davidsen T.M."/>
            <person name="Wayne K.J."/>
            <person name="Tettelin H."/>
            <person name="Glass J.I."/>
            <person name="Rusch D."/>
            <person name="Podicherti R."/>
            <person name="Tsui H.-C.T."/>
            <person name="Winkler M.E."/>
        </authorList>
    </citation>
    <scope>NUCLEOTIDE SEQUENCE</scope>
</reference>
<keyword evidence="7" id="KW-0808">Transferase</keyword>
<comment type="function">
    <text evidence="1">Catalyzes the transfer of a ribosyl phosphate group from 5-phosphoribose 1-diphosphate to orotate, leading to the formation of orotidine monophosphate (OMP).</text>
</comment>
<dbReference type="GO" id="GO:0044205">
    <property type="term" value="P:'de novo' UMP biosynthetic process"/>
    <property type="evidence" value="ECO:0007669"/>
    <property type="project" value="UniProtKB-UniPathway"/>
</dbReference>
<keyword evidence="6" id="KW-0328">Glycosyltransferase</keyword>
<evidence type="ECO:0000259" key="9">
    <source>
        <dbReference type="Pfam" id="PF00156"/>
    </source>
</evidence>
<dbReference type="GO" id="GO:0005737">
    <property type="term" value="C:cytoplasm"/>
    <property type="evidence" value="ECO:0007669"/>
    <property type="project" value="TreeGrafter"/>
</dbReference>
<evidence type="ECO:0000256" key="4">
    <source>
        <dbReference type="ARBA" id="ARBA00011738"/>
    </source>
</evidence>